<comment type="caution">
    <text evidence="1">The sequence shown here is derived from an EMBL/GenBank/DDBJ whole genome shotgun (WGS) entry which is preliminary data.</text>
</comment>
<keyword evidence="2" id="KW-1185">Reference proteome</keyword>
<name>A0A6M0JYV1_9GAMM</name>
<evidence type="ECO:0000313" key="1">
    <source>
        <dbReference type="EMBL" id="NEV62221.1"/>
    </source>
</evidence>
<protein>
    <submittedName>
        <fullName evidence="1">Recombinase A</fullName>
    </submittedName>
</protein>
<dbReference type="SUPFAM" id="SSF52540">
    <property type="entry name" value="P-loop containing nucleoside triphosphate hydrolases"/>
    <property type="match status" value="1"/>
</dbReference>
<gene>
    <name evidence="1" type="ORF">G3446_10010</name>
</gene>
<accession>A0A6M0JYV1</accession>
<dbReference type="EMBL" id="JAAIJQ010000024">
    <property type="protein sequence ID" value="NEV62221.1"/>
    <property type="molecule type" value="Genomic_DNA"/>
</dbReference>
<dbReference type="InterPro" id="IPR027417">
    <property type="entry name" value="P-loop_NTPase"/>
</dbReference>
<organism evidence="1 2">
    <name type="scientific">Thiorhodococcus minor</name>
    <dbReference type="NCBI Taxonomy" id="57489"/>
    <lineage>
        <taxon>Bacteria</taxon>
        <taxon>Pseudomonadati</taxon>
        <taxon>Pseudomonadota</taxon>
        <taxon>Gammaproteobacteria</taxon>
        <taxon>Chromatiales</taxon>
        <taxon>Chromatiaceae</taxon>
        <taxon>Thiorhodococcus</taxon>
    </lineage>
</organism>
<dbReference type="AlphaFoldDB" id="A0A6M0JYV1"/>
<dbReference type="RefSeq" id="WP_164452695.1">
    <property type="nucleotide sequence ID" value="NZ_JAAIJQ010000024.1"/>
</dbReference>
<reference evidence="1 2" key="1">
    <citation type="submission" date="2020-02" db="EMBL/GenBank/DDBJ databases">
        <title>Genome sequences of Thiorhodococcus mannitoliphagus and Thiorhodococcus minor, purple sulfur photosynthetic bacteria in the gammaproteobacterial family, Chromatiaceae.</title>
        <authorList>
            <person name="Aviles F.A."/>
            <person name="Meyer T.E."/>
            <person name="Kyndt J.A."/>
        </authorList>
    </citation>
    <scope>NUCLEOTIDE SEQUENCE [LARGE SCALE GENOMIC DNA]</scope>
    <source>
        <strain evidence="1 2">DSM 11518</strain>
    </source>
</reference>
<dbReference type="Proteomes" id="UP000483379">
    <property type="component" value="Unassembled WGS sequence"/>
</dbReference>
<proteinExistence type="predicted"/>
<dbReference type="Gene3D" id="3.40.50.300">
    <property type="entry name" value="P-loop containing nucleotide triphosphate hydrolases"/>
    <property type="match status" value="1"/>
</dbReference>
<evidence type="ECO:0000313" key="2">
    <source>
        <dbReference type="Proteomes" id="UP000483379"/>
    </source>
</evidence>
<sequence length="208" mass="22233">MLTQGSTAIAAADIRQGLKRAETPIVWGLDTFIGRFSEISGNEATAALTLAVGLIGEAQQRGEPVAWMTQRQSSFYPPDVAATGVDLGALPVIWTASPLDAARAADLLLRSGAFGLVVMDLGKRHELPLAAQNRLAALAKKHDTALLCLTSKEAHQPSIGSLVSLRAQAARTDRSQQHFRCEAHIIKDKRLGPGWSHRGLYHGPNGLC</sequence>